<reference evidence="2 3" key="1">
    <citation type="journal article" date="2015" name="Genome Biol.">
        <title>Comparative genomics of Steinernema reveals deeply conserved gene regulatory networks.</title>
        <authorList>
            <person name="Dillman A.R."/>
            <person name="Macchietto M."/>
            <person name="Porter C.F."/>
            <person name="Rogers A."/>
            <person name="Williams B."/>
            <person name="Antoshechkin I."/>
            <person name="Lee M.M."/>
            <person name="Goodwin Z."/>
            <person name="Lu X."/>
            <person name="Lewis E.E."/>
            <person name="Goodrich-Blair H."/>
            <person name="Stock S.P."/>
            <person name="Adams B.J."/>
            <person name="Sternberg P.W."/>
            <person name="Mortazavi A."/>
        </authorList>
    </citation>
    <scope>NUCLEOTIDE SEQUENCE [LARGE SCALE GENOMIC DNA]</scope>
    <source>
        <strain evidence="2 3">ALL</strain>
    </source>
</reference>
<evidence type="ECO:0000313" key="2">
    <source>
        <dbReference type="EMBL" id="TKR96971.1"/>
    </source>
</evidence>
<feature type="chain" id="PRO_5020261890" evidence="1">
    <location>
        <begin position="19"/>
        <end position="341"/>
    </location>
</feature>
<dbReference type="STRING" id="34508.A0A4U5PKX7"/>
<protein>
    <submittedName>
        <fullName evidence="2">Uncharacterized protein</fullName>
    </submittedName>
</protein>
<dbReference type="OrthoDB" id="5850423at2759"/>
<proteinExistence type="predicted"/>
<reference evidence="2 3" key="2">
    <citation type="journal article" date="2019" name="G3 (Bethesda)">
        <title>Hybrid Assembly of the Genome of the Entomopathogenic Nematode Steinernema carpocapsae Identifies the X-Chromosome.</title>
        <authorList>
            <person name="Serra L."/>
            <person name="Macchietto M."/>
            <person name="Macias-Munoz A."/>
            <person name="McGill C.J."/>
            <person name="Rodriguez I.M."/>
            <person name="Rodriguez B."/>
            <person name="Murad R."/>
            <person name="Mortazavi A."/>
        </authorList>
    </citation>
    <scope>NUCLEOTIDE SEQUENCE [LARGE SCALE GENOMIC DNA]</scope>
    <source>
        <strain evidence="2 3">ALL</strain>
    </source>
</reference>
<dbReference type="Proteomes" id="UP000298663">
    <property type="component" value="Unassembled WGS sequence"/>
</dbReference>
<feature type="signal peptide" evidence="1">
    <location>
        <begin position="1"/>
        <end position="18"/>
    </location>
</feature>
<dbReference type="EMBL" id="AZBU02000002">
    <property type="protein sequence ID" value="TKR96971.1"/>
    <property type="molecule type" value="Genomic_DNA"/>
</dbReference>
<organism evidence="2 3">
    <name type="scientific">Steinernema carpocapsae</name>
    <name type="common">Entomopathogenic nematode</name>
    <dbReference type="NCBI Taxonomy" id="34508"/>
    <lineage>
        <taxon>Eukaryota</taxon>
        <taxon>Metazoa</taxon>
        <taxon>Ecdysozoa</taxon>
        <taxon>Nematoda</taxon>
        <taxon>Chromadorea</taxon>
        <taxon>Rhabditida</taxon>
        <taxon>Tylenchina</taxon>
        <taxon>Panagrolaimomorpha</taxon>
        <taxon>Strongyloidoidea</taxon>
        <taxon>Steinernematidae</taxon>
        <taxon>Steinernema</taxon>
    </lineage>
</organism>
<sequence length="341" mass="38250">MRCLLAFPWWIFFAISEAVVYDVNHRLFGKIEPADIASERFLDEGEALVLANKVKWPSVVQTFDHPQFAVIRNESNQVPVTARGERRKRCSCGCAGCDLFPNRSCCQPNCCASTPLPLACCPPRRLRSLAVDPILDLAVPPLRTTVAGSRVARVVVHRFMKKTERMSTQNRLLFNSLPFHLRLQERAVHRRFLLNHPQLRHHLHHRQSRQSSAVETNTPIILTTTVVVGRVDVKELAAAAVPVASTKILSAVPTRSLAVHLNLLHFPAVLLFLHFLLSLDAATLSLHAFELVPCVLAVSESSWEPEPNDKAVFWTLFIVKRVLLPPVLLQVLPPAELKLLL</sequence>
<dbReference type="AlphaFoldDB" id="A0A4U5PKX7"/>
<accession>A0A4U5PKX7</accession>
<name>A0A4U5PKX7_STECR</name>
<evidence type="ECO:0000313" key="3">
    <source>
        <dbReference type="Proteomes" id="UP000298663"/>
    </source>
</evidence>
<keyword evidence="1" id="KW-0732">Signal</keyword>
<keyword evidence="3" id="KW-1185">Reference proteome</keyword>
<evidence type="ECO:0000256" key="1">
    <source>
        <dbReference type="SAM" id="SignalP"/>
    </source>
</evidence>
<gene>
    <name evidence="2" type="ORF">L596_010908</name>
</gene>
<comment type="caution">
    <text evidence="2">The sequence shown here is derived from an EMBL/GenBank/DDBJ whole genome shotgun (WGS) entry which is preliminary data.</text>
</comment>